<gene>
    <name evidence="1" type="ORF">NLI96_g416</name>
</gene>
<dbReference type="EMBL" id="JANAWD010000006">
    <property type="protein sequence ID" value="KAJ3491840.1"/>
    <property type="molecule type" value="Genomic_DNA"/>
</dbReference>
<dbReference type="AlphaFoldDB" id="A0AAD5VCF3"/>
<comment type="caution">
    <text evidence="1">The sequence shown here is derived from an EMBL/GenBank/DDBJ whole genome shotgun (WGS) entry which is preliminary data.</text>
</comment>
<accession>A0AAD5VCF3</accession>
<organism evidence="1 2">
    <name type="scientific">Meripilus lineatus</name>
    <dbReference type="NCBI Taxonomy" id="2056292"/>
    <lineage>
        <taxon>Eukaryota</taxon>
        <taxon>Fungi</taxon>
        <taxon>Dikarya</taxon>
        <taxon>Basidiomycota</taxon>
        <taxon>Agaricomycotina</taxon>
        <taxon>Agaricomycetes</taxon>
        <taxon>Polyporales</taxon>
        <taxon>Meripilaceae</taxon>
        <taxon>Meripilus</taxon>
    </lineage>
</organism>
<name>A0AAD5VCF3_9APHY</name>
<protein>
    <submittedName>
        <fullName evidence="1">Uncharacterized protein</fullName>
    </submittedName>
</protein>
<evidence type="ECO:0000313" key="2">
    <source>
        <dbReference type="Proteomes" id="UP001212997"/>
    </source>
</evidence>
<sequence>MRATRWEGRWTGSEPIVYLIDILPRSTAIRIMNEDQLKKGRHTISGLRIIGFGGGDRAVSSGTNPEAICSSIVGGSAGVATIDTPVTVLGVMNQTQPTNLNGMEK</sequence>
<keyword evidence="2" id="KW-1185">Reference proteome</keyword>
<dbReference type="Proteomes" id="UP001212997">
    <property type="component" value="Unassembled WGS sequence"/>
</dbReference>
<reference evidence="1" key="1">
    <citation type="submission" date="2022-07" db="EMBL/GenBank/DDBJ databases">
        <title>Genome Sequence of Physisporinus lineatus.</title>
        <authorList>
            <person name="Buettner E."/>
        </authorList>
    </citation>
    <scope>NUCLEOTIDE SEQUENCE</scope>
    <source>
        <strain evidence="1">VT162</strain>
    </source>
</reference>
<evidence type="ECO:0000313" key="1">
    <source>
        <dbReference type="EMBL" id="KAJ3491840.1"/>
    </source>
</evidence>
<proteinExistence type="predicted"/>